<dbReference type="NCBIfam" id="TIGR00168">
    <property type="entry name" value="infC"/>
    <property type="match status" value="1"/>
</dbReference>
<evidence type="ECO:0000256" key="4">
    <source>
        <dbReference type="NCBIfam" id="TIGR00168"/>
    </source>
</evidence>
<proteinExistence type="inferred from homology"/>
<comment type="similarity">
    <text evidence="1">Belongs to the IF-3 family.</text>
</comment>
<dbReference type="InterPro" id="IPR036788">
    <property type="entry name" value="T_IF-3_C_sf"/>
</dbReference>
<comment type="caution">
    <text evidence="7">The sequence shown here is derived from an EMBL/GenBank/DDBJ whole genome shotgun (WGS) entry which is preliminary data.</text>
</comment>
<evidence type="ECO:0000259" key="6">
    <source>
        <dbReference type="Pfam" id="PF05198"/>
    </source>
</evidence>
<dbReference type="InterPro" id="IPR019814">
    <property type="entry name" value="Translation_initiation_fac_3_N"/>
</dbReference>
<evidence type="ECO:0000256" key="3">
    <source>
        <dbReference type="ARBA" id="ARBA00022917"/>
    </source>
</evidence>
<dbReference type="Gene3D" id="3.10.20.80">
    <property type="entry name" value="Translation initiation factor 3 (IF-3), N-terminal domain"/>
    <property type="match status" value="1"/>
</dbReference>
<dbReference type="InterPro" id="IPR036787">
    <property type="entry name" value="T_IF-3_N_sf"/>
</dbReference>
<dbReference type="GO" id="GO:0005737">
    <property type="term" value="C:cytoplasm"/>
    <property type="evidence" value="ECO:0007669"/>
    <property type="project" value="UniProtKB-ARBA"/>
</dbReference>
<dbReference type="SUPFAM" id="SSF54364">
    <property type="entry name" value="Translation initiation factor IF3, N-terminal domain"/>
    <property type="match status" value="1"/>
</dbReference>
<dbReference type="GO" id="GO:0032790">
    <property type="term" value="P:ribosome disassembly"/>
    <property type="evidence" value="ECO:0007669"/>
    <property type="project" value="TreeGrafter"/>
</dbReference>
<protein>
    <recommendedName>
        <fullName evidence="4">Translation initiation factor IF-3</fullName>
    </recommendedName>
</protein>
<dbReference type="Gene3D" id="3.30.110.10">
    <property type="entry name" value="Translation initiation factor 3 (IF-3), C-terminal domain"/>
    <property type="match status" value="1"/>
</dbReference>
<feature type="domain" description="Translation initiation factor 3 N-terminal" evidence="6">
    <location>
        <begin position="10"/>
        <end position="76"/>
    </location>
</feature>
<dbReference type="InterPro" id="IPR001288">
    <property type="entry name" value="Translation_initiation_fac_3"/>
</dbReference>
<gene>
    <name evidence="7" type="ORF">A2368_02455</name>
</gene>
<dbReference type="GO" id="GO:0043022">
    <property type="term" value="F:ribosome binding"/>
    <property type="evidence" value="ECO:0007669"/>
    <property type="project" value="TreeGrafter"/>
</dbReference>
<name>A0A1F5FJZ1_9BACT</name>
<keyword evidence="3" id="KW-0648">Protein biosynthesis</keyword>
<dbReference type="PANTHER" id="PTHR10938">
    <property type="entry name" value="TRANSLATION INITIATION FACTOR IF-3"/>
    <property type="match status" value="1"/>
</dbReference>
<accession>A0A1F5FJZ1</accession>
<dbReference type="Pfam" id="PF05198">
    <property type="entry name" value="IF3_N"/>
    <property type="match status" value="1"/>
</dbReference>
<reference evidence="7 8" key="1">
    <citation type="journal article" date="2016" name="Nat. Commun.">
        <title>Thousands of microbial genomes shed light on interconnected biogeochemical processes in an aquifer system.</title>
        <authorList>
            <person name="Anantharaman K."/>
            <person name="Brown C.T."/>
            <person name="Hug L.A."/>
            <person name="Sharon I."/>
            <person name="Castelle C.J."/>
            <person name="Probst A.J."/>
            <person name="Thomas B.C."/>
            <person name="Singh A."/>
            <person name="Wilkins M.J."/>
            <person name="Karaoz U."/>
            <person name="Brodie E.L."/>
            <person name="Williams K.H."/>
            <person name="Hubbard S.S."/>
            <person name="Banfield J.F."/>
        </authorList>
    </citation>
    <scope>NUCLEOTIDE SEQUENCE [LARGE SCALE GENOMIC DNA]</scope>
</reference>
<sequence length="178" mass="20165">MQTKKYYQLNKYIKAETLRVIDQNSKQVGVIPTAEAQRLALEAGLDLVVVSESANPPVAKIIDFQKFKYQESKKVRSGSAKSVDTKEVRLTPFMAQNDLANRLSKARAFLTSGNRVKLVVKFTGRQITRREFGESLLTNAIINLNDISTLDQNPKWQGKLYYCQLKPSKGKKNDQIKN</sequence>
<evidence type="ECO:0000256" key="2">
    <source>
        <dbReference type="ARBA" id="ARBA00022540"/>
    </source>
</evidence>
<dbReference type="Proteomes" id="UP000176682">
    <property type="component" value="Unassembled WGS sequence"/>
</dbReference>
<evidence type="ECO:0000313" key="8">
    <source>
        <dbReference type="Proteomes" id="UP000176682"/>
    </source>
</evidence>
<evidence type="ECO:0000256" key="1">
    <source>
        <dbReference type="ARBA" id="ARBA00005439"/>
    </source>
</evidence>
<dbReference type="GO" id="GO:0003743">
    <property type="term" value="F:translation initiation factor activity"/>
    <property type="evidence" value="ECO:0007669"/>
    <property type="project" value="UniProtKB-UniRule"/>
</dbReference>
<dbReference type="Pfam" id="PF00707">
    <property type="entry name" value="IF3_C"/>
    <property type="match status" value="1"/>
</dbReference>
<feature type="domain" description="Translation initiation factor 3 C-terminal" evidence="5">
    <location>
        <begin position="84"/>
        <end position="167"/>
    </location>
</feature>
<dbReference type="SUPFAM" id="SSF55200">
    <property type="entry name" value="Translation initiation factor IF3, C-terminal domain"/>
    <property type="match status" value="1"/>
</dbReference>
<evidence type="ECO:0000259" key="5">
    <source>
        <dbReference type="Pfam" id="PF00707"/>
    </source>
</evidence>
<dbReference type="EMBL" id="MFAM01000005">
    <property type="protein sequence ID" value="OGD79911.1"/>
    <property type="molecule type" value="Genomic_DNA"/>
</dbReference>
<dbReference type="AlphaFoldDB" id="A0A1F5FJZ1"/>
<dbReference type="InterPro" id="IPR019815">
    <property type="entry name" value="Translation_initiation_fac_3_C"/>
</dbReference>
<organism evidence="7 8">
    <name type="scientific">Candidatus Collierbacteria bacterium RIFOXYB1_FULL_49_13</name>
    <dbReference type="NCBI Taxonomy" id="1817728"/>
    <lineage>
        <taxon>Bacteria</taxon>
        <taxon>Candidatus Collieribacteriota</taxon>
    </lineage>
</organism>
<evidence type="ECO:0000313" key="7">
    <source>
        <dbReference type="EMBL" id="OGD79911.1"/>
    </source>
</evidence>
<dbReference type="PANTHER" id="PTHR10938:SF0">
    <property type="entry name" value="TRANSLATION INITIATION FACTOR IF-3, MITOCHONDRIAL"/>
    <property type="match status" value="1"/>
</dbReference>
<keyword evidence="2 7" id="KW-0396">Initiation factor</keyword>